<sequence length="281" mass="30534">MVRLIAFLVGVFFSGMLLIGLVDTVVGAIKEPALPTAEHEFHKTPKAVSFAHDGPLGKFDTAQLQRGLKIYAEVCSACHSLKLVSFRDFAALGYDEDQVKAIAKGWKTEVPSLNPETGEPATRPAIPADKIPSPFANEVAARAANNNALPPDLSLITKARANGPAYVYSLLIGYENGQPAELLKKFPDAKTPDGLHYNPYFANLNIAMAAPLTADDQVTYDDGTKATKQQMAKDVAAFLTWTAEPKLENRKSAGWAALGFLIIFTVLAWMSYKSIWADKKH</sequence>
<proteinExistence type="predicted"/>
<evidence type="ECO:0000256" key="10">
    <source>
        <dbReference type="SAM" id="Phobius"/>
    </source>
</evidence>
<keyword evidence="13" id="KW-1185">Reference proteome</keyword>
<dbReference type="Gene3D" id="1.20.5.100">
    <property type="entry name" value="Cytochrome c1, transmembrane anchor, C-terminal"/>
    <property type="match status" value="1"/>
</dbReference>
<comment type="subcellular location">
    <subcellularLocation>
        <location evidence="1">Membrane</location>
    </subcellularLocation>
</comment>
<keyword evidence="6 10" id="KW-1133">Transmembrane helix</keyword>
<keyword evidence="7 9" id="KW-0408">Iron</keyword>
<evidence type="ECO:0000313" key="13">
    <source>
        <dbReference type="Proteomes" id="UP000471147"/>
    </source>
</evidence>
<reference evidence="12 13" key="1">
    <citation type="submission" date="2019-01" db="EMBL/GenBank/DDBJ databases">
        <title>Sphingorhabdus lacus sp.nov., isolated from an oligotrophic freshwater lake.</title>
        <authorList>
            <person name="Park M."/>
        </authorList>
    </citation>
    <scope>NUCLEOTIDE SEQUENCE [LARGE SCALE GENOMIC DNA]</scope>
    <source>
        <strain evidence="12 13">IMCC26285</strain>
    </source>
</reference>
<dbReference type="PROSITE" id="PS51007">
    <property type="entry name" value="CYTC"/>
    <property type="match status" value="1"/>
</dbReference>
<evidence type="ECO:0000313" key="12">
    <source>
        <dbReference type="EMBL" id="MVZ97418.1"/>
    </source>
</evidence>
<feature type="binding site" description="covalent" evidence="9">
    <location>
        <position position="208"/>
    </location>
    <ligand>
        <name>heme c</name>
        <dbReference type="ChEBI" id="CHEBI:61717"/>
    </ligand>
</feature>
<dbReference type="OrthoDB" id="9808471at2"/>
<dbReference type="Proteomes" id="UP000471147">
    <property type="component" value="Unassembled WGS sequence"/>
</dbReference>
<keyword evidence="5 9" id="KW-0479">Metal-binding</keyword>
<dbReference type="InterPro" id="IPR036909">
    <property type="entry name" value="Cyt_c-like_dom_sf"/>
</dbReference>
<evidence type="ECO:0000256" key="2">
    <source>
        <dbReference type="ARBA" id="ARBA00016165"/>
    </source>
</evidence>
<name>A0A6I4M4D2_9SPHN</name>
<dbReference type="GO" id="GO:0009055">
    <property type="term" value="F:electron transfer activity"/>
    <property type="evidence" value="ECO:0007669"/>
    <property type="project" value="InterPro"/>
</dbReference>
<feature type="domain" description="Cytochrome c" evidence="11">
    <location>
        <begin position="62"/>
        <end position="171"/>
    </location>
</feature>
<dbReference type="RefSeq" id="WP_160353293.1">
    <property type="nucleotide sequence ID" value="NZ_SDWJ01000001.1"/>
</dbReference>
<evidence type="ECO:0000256" key="8">
    <source>
        <dbReference type="ARBA" id="ARBA00023136"/>
    </source>
</evidence>
<feature type="binding site" description="covalent" evidence="9">
    <location>
        <position position="78"/>
    </location>
    <ligand>
        <name>heme c</name>
        <dbReference type="ChEBI" id="CHEBI:61717"/>
    </ligand>
</feature>
<comment type="cofactor">
    <cofactor evidence="9">
        <name>heme c</name>
        <dbReference type="ChEBI" id="CHEBI:61717"/>
    </cofactor>
    <text evidence="9">Binds 1 heme c group covalently per subunit.</text>
</comment>
<dbReference type="Gene3D" id="1.10.760.10">
    <property type="entry name" value="Cytochrome c-like domain"/>
    <property type="match status" value="1"/>
</dbReference>
<feature type="transmembrane region" description="Helical" evidence="10">
    <location>
        <begin position="253"/>
        <end position="272"/>
    </location>
</feature>
<dbReference type="EMBL" id="SDWJ01000001">
    <property type="protein sequence ID" value="MVZ97418.1"/>
    <property type="molecule type" value="Genomic_DNA"/>
</dbReference>
<dbReference type="PANTHER" id="PTHR10266">
    <property type="entry name" value="CYTOCHROME C1"/>
    <property type="match status" value="1"/>
</dbReference>
<keyword evidence="3 9" id="KW-0349">Heme</keyword>
<evidence type="ECO:0000256" key="9">
    <source>
        <dbReference type="PIRSR" id="PIRSR602326-1"/>
    </source>
</evidence>
<evidence type="ECO:0000256" key="1">
    <source>
        <dbReference type="ARBA" id="ARBA00004370"/>
    </source>
</evidence>
<evidence type="ECO:0000256" key="7">
    <source>
        <dbReference type="ARBA" id="ARBA00023004"/>
    </source>
</evidence>
<evidence type="ECO:0000256" key="3">
    <source>
        <dbReference type="ARBA" id="ARBA00022617"/>
    </source>
</evidence>
<dbReference type="Pfam" id="PF02167">
    <property type="entry name" value="Cytochrom_C1"/>
    <property type="match status" value="1"/>
</dbReference>
<accession>A0A6I4M4D2</accession>
<evidence type="ECO:0000256" key="4">
    <source>
        <dbReference type="ARBA" id="ARBA00022692"/>
    </source>
</evidence>
<comment type="caution">
    <text evidence="12">The sequence shown here is derived from an EMBL/GenBank/DDBJ whole genome shotgun (WGS) entry which is preliminary data.</text>
</comment>
<gene>
    <name evidence="12" type="ORF">EUU23_06825</name>
</gene>
<dbReference type="GO" id="GO:0046872">
    <property type="term" value="F:metal ion binding"/>
    <property type="evidence" value="ECO:0007669"/>
    <property type="project" value="UniProtKB-KW"/>
</dbReference>
<dbReference type="GO" id="GO:0020037">
    <property type="term" value="F:heme binding"/>
    <property type="evidence" value="ECO:0007669"/>
    <property type="project" value="InterPro"/>
</dbReference>
<evidence type="ECO:0000256" key="6">
    <source>
        <dbReference type="ARBA" id="ARBA00022989"/>
    </source>
</evidence>
<dbReference type="InterPro" id="IPR009056">
    <property type="entry name" value="Cyt_c-like_dom"/>
</dbReference>
<dbReference type="GO" id="GO:0016020">
    <property type="term" value="C:membrane"/>
    <property type="evidence" value="ECO:0007669"/>
    <property type="project" value="UniProtKB-SubCell"/>
</dbReference>
<dbReference type="PANTHER" id="PTHR10266:SF3">
    <property type="entry name" value="CYTOCHROME C1, HEME PROTEIN, MITOCHONDRIAL"/>
    <property type="match status" value="1"/>
</dbReference>
<keyword evidence="8 10" id="KW-0472">Membrane</keyword>
<dbReference type="SUPFAM" id="SSF46626">
    <property type="entry name" value="Cytochrome c"/>
    <property type="match status" value="1"/>
</dbReference>
<dbReference type="AlphaFoldDB" id="A0A6I4M4D2"/>
<dbReference type="PRINTS" id="PR00603">
    <property type="entry name" value="CYTOCHROMEC1"/>
</dbReference>
<evidence type="ECO:0000259" key="11">
    <source>
        <dbReference type="PROSITE" id="PS51007"/>
    </source>
</evidence>
<feature type="binding site" description="covalent" evidence="9">
    <location>
        <position position="75"/>
    </location>
    <ligand>
        <name>heme c</name>
        <dbReference type="ChEBI" id="CHEBI:61717"/>
    </ligand>
</feature>
<feature type="binding site" description="covalent" evidence="9">
    <location>
        <position position="79"/>
    </location>
    <ligand>
        <name>heme c</name>
        <dbReference type="ChEBI" id="CHEBI:61717"/>
    </ligand>
</feature>
<organism evidence="12 13">
    <name type="scientific">Sphingorhabdus profundilacus</name>
    <dbReference type="NCBI Taxonomy" id="2509718"/>
    <lineage>
        <taxon>Bacteria</taxon>
        <taxon>Pseudomonadati</taxon>
        <taxon>Pseudomonadota</taxon>
        <taxon>Alphaproteobacteria</taxon>
        <taxon>Sphingomonadales</taxon>
        <taxon>Sphingomonadaceae</taxon>
        <taxon>Sphingorhabdus</taxon>
    </lineage>
</organism>
<keyword evidence="4 10" id="KW-0812">Transmembrane</keyword>
<dbReference type="InterPro" id="IPR002326">
    <property type="entry name" value="Cyt_c1"/>
</dbReference>
<evidence type="ECO:0000256" key="5">
    <source>
        <dbReference type="ARBA" id="ARBA00022723"/>
    </source>
</evidence>
<protein>
    <recommendedName>
        <fullName evidence="2">Cytochrome c1</fullName>
    </recommendedName>
</protein>